<reference evidence="3 4" key="1">
    <citation type="journal article" date="2009" name="Nucleic Acids Res.">
        <title>Analysis of complete genome sequence of Neorickettsia risticii: causative agent of Potomac horse fever.</title>
        <authorList>
            <person name="Lin M."/>
            <person name="Zhang C."/>
            <person name="Gibson K."/>
            <person name="Rikihisa Y."/>
        </authorList>
    </citation>
    <scope>NUCLEOTIDE SEQUENCE [LARGE SCALE GENOMIC DNA]</scope>
    <source>
        <strain evidence="3 4">Illinois</strain>
    </source>
</reference>
<dbReference type="KEGG" id="nri:NRI_0141"/>
<gene>
    <name evidence="3" type="ordered locus">NRI_0141</name>
</gene>
<feature type="region of interest" description="Disordered" evidence="1">
    <location>
        <begin position="139"/>
        <end position="161"/>
    </location>
</feature>
<dbReference type="AlphaFoldDB" id="C6V421"/>
<keyword evidence="2" id="KW-0812">Transmembrane</keyword>
<feature type="transmembrane region" description="Helical" evidence="2">
    <location>
        <begin position="12"/>
        <end position="34"/>
    </location>
</feature>
<keyword evidence="2" id="KW-1133">Transmembrane helix</keyword>
<dbReference type="RefSeq" id="WP_015816029.1">
    <property type="nucleotide sequence ID" value="NC_013009.1"/>
</dbReference>
<evidence type="ECO:0000313" key="4">
    <source>
        <dbReference type="Proteomes" id="UP000001627"/>
    </source>
</evidence>
<organism evidence="3 4">
    <name type="scientific">Neorickettsia risticii (strain Illinois)</name>
    <dbReference type="NCBI Taxonomy" id="434131"/>
    <lineage>
        <taxon>Bacteria</taxon>
        <taxon>Pseudomonadati</taxon>
        <taxon>Pseudomonadota</taxon>
        <taxon>Alphaproteobacteria</taxon>
        <taxon>Rickettsiales</taxon>
        <taxon>Anaplasmataceae</taxon>
        <taxon>Neorickettsia</taxon>
    </lineage>
</organism>
<keyword evidence="2" id="KW-0472">Membrane</keyword>
<evidence type="ECO:0000256" key="2">
    <source>
        <dbReference type="SAM" id="Phobius"/>
    </source>
</evidence>
<dbReference type="OrthoDB" id="9784483at2"/>
<keyword evidence="4" id="KW-1185">Reference proteome</keyword>
<name>C6V421_NEORI</name>
<evidence type="ECO:0000256" key="1">
    <source>
        <dbReference type="SAM" id="MobiDB-lite"/>
    </source>
</evidence>
<proteinExistence type="predicted"/>
<accession>C6V421</accession>
<feature type="transmembrane region" description="Helical" evidence="2">
    <location>
        <begin position="46"/>
        <end position="71"/>
    </location>
</feature>
<dbReference type="Proteomes" id="UP000001627">
    <property type="component" value="Chromosome"/>
</dbReference>
<sequence>MFISRIFSRRRVLCIFALFVLLFASVVLIWNLLLLHSAKTSPYSKVVWVLNTFAALFTFLFFLCCTANEIAACTGWQRKKITPRALDLKGIVSRQHVFTPESPEIHKISICGSKKQLEMLSEIVEQALTTGMQELQNKEPSQTNSLDYVAPDTPFSAPRDSMASSIIQELQSDTPLIQLSGHVPSDRH</sequence>
<dbReference type="EMBL" id="CP001431">
    <property type="protein sequence ID" value="ACT69138.1"/>
    <property type="molecule type" value="Genomic_DNA"/>
</dbReference>
<evidence type="ECO:0000313" key="3">
    <source>
        <dbReference type="EMBL" id="ACT69138.1"/>
    </source>
</evidence>
<protein>
    <submittedName>
        <fullName evidence="3">Uncharacterized protein</fullName>
    </submittedName>
</protein>
<dbReference type="HOGENOM" id="CLU_1446241_0_0_5"/>